<gene>
    <name evidence="4" type="ORF">SAMN05660742_12137</name>
</gene>
<dbReference type="InterPro" id="IPR014710">
    <property type="entry name" value="RmlC-like_jellyroll"/>
</dbReference>
<dbReference type="Proteomes" id="UP000199662">
    <property type="component" value="Unassembled WGS sequence"/>
</dbReference>
<dbReference type="EC" id="5.1.3.13" evidence="3"/>
<dbReference type="GO" id="GO:0005829">
    <property type="term" value="C:cytosol"/>
    <property type="evidence" value="ECO:0007669"/>
    <property type="project" value="TreeGrafter"/>
</dbReference>
<accession>A0A1H7CEQ2</accession>
<comment type="pathway">
    <text evidence="3">Carbohydrate biosynthesis; dTDP-L-rhamnose biosynthesis.</text>
</comment>
<dbReference type="Gene3D" id="2.60.120.10">
    <property type="entry name" value="Jelly Rolls"/>
    <property type="match status" value="1"/>
</dbReference>
<evidence type="ECO:0000313" key="4">
    <source>
        <dbReference type="EMBL" id="SEJ87754.1"/>
    </source>
</evidence>
<dbReference type="InterPro" id="IPR000888">
    <property type="entry name" value="RmlC-like"/>
</dbReference>
<name>A0A1H7CEQ2_9FIRM</name>
<dbReference type="STRING" id="84035.SAMN05660742_12137"/>
<feature type="site" description="Participates in a stacking interaction with the thymidine ring of dTDP-4-oxo-6-deoxyglucose" evidence="2">
    <location>
        <position position="139"/>
    </location>
</feature>
<evidence type="ECO:0000256" key="2">
    <source>
        <dbReference type="PIRSR" id="PIRSR600888-3"/>
    </source>
</evidence>
<reference evidence="4 5" key="1">
    <citation type="submission" date="2016-10" db="EMBL/GenBank/DDBJ databases">
        <authorList>
            <person name="de Groot N.N."/>
        </authorList>
    </citation>
    <scope>NUCLEOTIDE SEQUENCE [LARGE SCALE GENOMIC DNA]</scope>
    <source>
        <strain evidence="4 5">DSM 2179</strain>
    </source>
</reference>
<dbReference type="Pfam" id="PF00908">
    <property type="entry name" value="dTDP_sugar_isom"/>
    <property type="match status" value="1"/>
</dbReference>
<dbReference type="EMBL" id="FNZK01000021">
    <property type="protein sequence ID" value="SEJ87754.1"/>
    <property type="molecule type" value="Genomic_DNA"/>
</dbReference>
<dbReference type="PANTHER" id="PTHR21047:SF2">
    <property type="entry name" value="THYMIDINE DIPHOSPHO-4-KETO-RHAMNOSE 3,5-EPIMERASE"/>
    <property type="match status" value="1"/>
</dbReference>
<comment type="catalytic activity">
    <reaction evidence="3">
        <text>dTDP-4-dehydro-6-deoxy-alpha-D-glucose = dTDP-4-dehydro-beta-L-rhamnose</text>
        <dbReference type="Rhea" id="RHEA:16969"/>
        <dbReference type="ChEBI" id="CHEBI:57649"/>
        <dbReference type="ChEBI" id="CHEBI:62830"/>
        <dbReference type="EC" id="5.1.3.13"/>
    </reaction>
</comment>
<sequence length="191" mass="21892">MVQQFSFKETQIQGLFAIMSFHAEDLRGSFTKDYSKEAFKQNGIQHDLQEVFYTTSSKGVVRALHFQRVKQQPKLVRCISGHVYDVVVDLRKESPTFKKWIGFDLKGNKYDEILVPAGCAHGYLVLEKSVVSYKCAENFYGEFDDGILWDDKDLQIEWPVGKIGGIDNVILSDKDKRLQSFGNFMKKYGGL</sequence>
<keyword evidence="5" id="KW-1185">Reference proteome</keyword>
<protein>
    <recommendedName>
        <fullName evidence="3">dTDP-4-dehydrorhamnose 3,5-epimerase</fullName>
        <ecNumber evidence="3">5.1.3.13</ecNumber>
    </recommendedName>
    <alternativeName>
        <fullName evidence="3">Thymidine diphospho-4-keto-rhamnose 3,5-epimerase</fullName>
    </alternativeName>
</protein>
<proteinExistence type="inferred from homology"/>
<evidence type="ECO:0000256" key="3">
    <source>
        <dbReference type="RuleBase" id="RU364069"/>
    </source>
</evidence>
<feature type="active site" description="Proton acceptor" evidence="1">
    <location>
        <position position="65"/>
    </location>
</feature>
<feature type="active site" description="Proton donor" evidence="1">
    <location>
        <position position="133"/>
    </location>
</feature>
<evidence type="ECO:0000313" key="5">
    <source>
        <dbReference type="Proteomes" id="UP000199662"/>
    </source>
</evidence>
<dbReference type="NCBIfam" id="TIGR01221">
    <property type="entry name" value="rmlC"/>
    <property type="match status" value="1"/>
</dbReference>
<dbReference type="AlphaFoldDB" id="A0A1H7CEQ2"/>
<dbReference type="GO" id="GO:0000271">
    <property type="term" value="P:polysaccharide biosynthetic process"/>
    <property type="evidence" value="ECO:0007669"/>
    <property type="project" value="TreeGrafter"/>
</dbReference>
<dbReference type="InterPro" id="IPR011051">
    <property type="entry name" value="RmlC_Cupin_sf"/>
</dbReference>
<dbReference type="UniPathway" id="UPA00124"/>
<dbReference type="SUPFAM" id="SSF51182">
    <property type="entry name" value="RmlC-like cupins"/>
    <property type="match status" value="1"/>
</dbReference>
<dbReference type="CDD" id="cd00438">
    <property type="entry name" value="cupin_RmlC"/>
    <property type="match status" value="1"/>
</dbReference>
<dbReference type="PANTHER" id="PTHR21047">
    <property type="entry name" value="DTDP-6-DEOXY-D-GLUCOSE-3,5 EPIMERASE"/>
    <property type="match status" value="1"/>
</dbReference>
<keyword evidence="3" id="KW-0413">Isomerase</keyword>
<comment type="subunit">
    <text evidence="3">Homodimer.</text>
</comment>
<dbReference type="GO" id="GO:0008830">
    <property type="term" value="F:dTDP-4-dehydrorhamnose 3,5-epimerase activity"/>
    <property type="evidence" value="ECO:0007669"/>
    <property type="project" value="UniProtKB-UniRule"/>
</dbReference>
<evidence type="ECO:0000256" key="1">
    <source>
        <dbReference type="PIRSR" id="PIRSR600888-1"/>
    </source>
</evidence>
<comment type="function">
    <text evidence="3">Catalyzes the epimerization of the C3' and C5'positions of dTDP-6-deoxy-D-xylo-4-hexulose, forming dTDP-6-deoxy-L-lyxo-4-hexulose.</text>
</comment>
<organism evidence="4 5">
    <name type="scientific">Propionispira arboris</name>
    <dbReference type="NCBI Taxonomy" id="84035"/>
    <lineage>
        <taxon>Bacteria</taxon>
        <taxon>Bacillati</taxon>
        <taxon>Bacillota</taxon>
        <taxon>Negativicutes</taxon>
        <taxon>Selenomonadales</taxon>
        <taxon>Selenomonadaceae</taxon>
        <taxon>Propionispira</taxon>
    </lineage>
</organism>
<comment type="similarity">
    <text evidence="3">Belongs to the dTDP-4-dehydrorhamnose 3,5-epimerase family.</text>
</comment>
<dbReference type="GO" id="GO:0019305">
    <property type="term" value="P:dTDP-rhamnose biosynthetic process"/>
    <property type="evidence" value="ECO:0007669"/>
    <property type="project" value="UniProtKB-UniRule"/>
</dbReference>